<comment type="caution">
    <text evidence="2">The sequence shown here is derived from an EMBL/GenBank/DDBJ whole genome shotgun (WGS) entry which is preliminary data.</text>
</comment>
<dbReference type="AlphaFoldDB" id="A0A7W7VAA7"/>
<accession>A0A7W7VAA7</accession>
<evidence type="ECO:0000256" key="1">
    <source>
        <dbReference type="SAM" id="MobiDB-lite"/>
    </source>
</evidence>
<evidence type="ECO:0000313" key="2">
    <source>
        <dbReference type="EMBL" id="MBB4902652.1"/>
    </source>
</evidence>
<protein>
    <submittedName>
        <fullName evidence="2">Uncharacterized protein</fullName>
    </submittedName>
</protein>
<name>A0A7W7VAA7_9ACTN</name>
<organism evidence="2 3">
    <name type="scientific">Streptomyces griseomycini</name>
    <dbReference type="NCBI Taxonomy" id="66895"/>
    <lineage>
        <taxon>Bacteria</taxon>
        <taxon>Bacillati</taxon>
        <taxon>Actinomycetota</taxon>
        <taxon>Actinomycetes</taxon>
        <taxon>Kitasatosporales</taxon>
        <taxon>Streptomycetaceae</taxon>
        <taxon>Streptomyces</taxon>
    </lineage>
</organism>
<feature type="compositionally biased region" description="Basic residues" evidence="1">
    <location>
        <begin position="11"/>
        <end position="25"/>
    </location>
</feature>
<dbReference type="RefSeq" id="WP_184828137.1">
    <property type="nucleotide sequence ID" value="NZ_BMTI01000028.1"/>
</dbReference>
<proteinExistence type="predicted"/>
<keyword evidence="3" id="KW-1185">Reference proteome</keyword>
<dbReference type="Proteomes" id="UP000579523">
    <property type="component" value="Unassembled WGS sequence"/>
</dbReference>
<sequence>MRLTDQTKQAAHLHRPTVRTKHRTRRLPDDHARRVAVFFDGDRTTEDAVPAVLA</sequence>
<dbReference type="EMBL" id="JACHJI010000018">
    <property type="protein sequence ID" value="MBB4902652.1"/>
    <property type="molecule type" value="Genomic_DNA"/>
</dbReference>
<evidence type="ECO:0000313" key="3">
    <source>
        <dbReference type="Proteomes" id="UP000579523"/>
    </source>
</evidence>
<gene>
    <name evidence="2" type="ORF">FHS37_006749</name>
</gene>
<feature type="region of interest" description="Disordered" evidence="1">
    <location>
        <begin position="1"/>
        <end position="27"/>
    </location>
</feature>
<reference evidence="2 3" key="1">
    <citation type="submission" date="2020-08" db="EMBL/GenBank/DDBJ databases">
        <title>Genomic Encyclopedia of Type Strains, Phase III (KMG-III): the genomes of soil and plant-associated and newly described type strains.</title>
        <authorList>
            <person name="Whitman W."/>
        </authorList>
    </citation>
    <scope>NUCLEOTIDE SEQUENCE [LARGE SCALE GENOMIC DNA]</scope>
    <source>
        <strain evidence="2 3">CECT 3273</strain>
    </source>
</reference>